<protein>
    <recommendedName>
        <fullName evidence="9">Abasic site processing protein</fullName>
    </recommendedName>
</protein>
<sequence length="213" mass="24399">MTFPELNIPANLPSRYNIEPTQPVPVVANNQGREVEAFHWGLIPFWAKDSAIGNKLINARAETLNEKPSFKHAFRRRRCLLLADGFYEWYRVPDTKTKIPVRIHMVDCLPFAFAGLWESWRQADGESLQSCTIITTEPNELMAKVHNRMPVILEPDDYNDWLDPRQRTPESLGPLLKPFDPEKMTAYPVSTMVNNPAMDSLDCIEPDGEADFL</sequence>
<evidence type="ECO:0000256" key="4">
    <source>
        <dbReference type="ARBA" id="ARBA00022801"/>
    </source>
</evidence>
<keyword evidence="7" id="KW-0456">Lyase</keyword>
<keyword evidence="4" id="KW-0378">Hydrolase</keyword>
<keyword evidence="6" id="KW-0238">DNA-binding</keyword>
<dbReference type="GO" id="GO:0003697">
    <property type="term" value="F:single-stranded DNA binding"/>
    <property type="evidence" value="ECO:0007669"/>
    <property type="project" value="InterPro"/>
</dbReference>
<dbReference type="Gene3D" id="3.90.1680.10">
    <property type="entry name" value="SOS response associated peptidase-like"/>
    <property type="match status" value="1"/>
</dbReference>
<reference evidence="8" key="1">
    <citation type="submission" date="2018-05" db="EMBL/GenBank/DDBJ databases">
        <authorList>
            <person name="Lanie J.A."/>
            <person name="Ng W.-L."/>
            <person name="Kazmierczak K.M."/>
            <person name="Andrzejewski T.M."/>
            <person name="Davidsen T.M."/>
            <person name="Wayne K.J."/>
            <person name="Tettelin H."/>
            <person name="Glass J.I."/>
            <person name="Rusch D."/>
            <person name="Podicherti R."/>
            <person name="Tsui H.-C.T."/>
            <person name="Winkler M.E."/>
        </authorList>
    </citation>
    <scope>NUCLEOTIDE SEQUENCE</scope>
</reference>
<evidence type="ECO:0000256" key="3">
    <source>
        <dbReference type="ARBA" id="ARBA00022763"/>
    </source>
</evidence>
<dbReference type="Pfam" id="PF02586">
    <property type="entry name" value="SRAP"/>
    <property type="match status" value="1"/>
</dbReference>
<dbReference type="GO" id="GO:0008233">
    <property type="term" value="F:peptidase activity"/>
    <property type="evidence" value="ECO:0007669"/>
    <property type="project" value="UniProtKB-KW"/>
</dbReference>
<proteinExistence type="inferred from homology"/>
<evidence type="ECO:0000256" key="7">
    <source>
        <dbReference type="ARBA" id="ARBA00023239"/>
    </source>
</evidence>
<dbReference type="GO" id="GO:0106300">
    <property type="term" value="P:protein-DNA covalent cross-linking repair"/>
    <property type="evidence" value="ECO:0007669"/>
    <property type="project" value="InterPro"/>
</dbReference>
<dbReference type="SUPFAM" id="SSF143081">
    <property type="entry name" value="BB1717-like"/>
    <property type="match status" value="1"/>
</dbReference>
<gene>
    <name evidence="8" type="ORF">METZ01_LOCUS122083</name>
</gene>
<dbReference type="GO" id="GO:0006508">
    <property type="term" value="P:proteolysis"/>
    <property type="evidence" value="ECO:0007669"/>
    <property type="project" value="UniProtKB-KW"/>
</dbReference>
<dbReference type="PANTHER" id="PTHR13604:SF0">
    <property type="entry name" value="ABASIC SITE PROCESSING PROTEIN HMCES"/>
    <property type="match status" value="1"/>
</dbReference>
<keyword evidence="2" id="KW-0645">Protease</keyword>
<accession>A0A381XWS3</accession>
<dbReference type="GO" id="GO:0016829">
    <property type="term" value="F:lyase activity"/>
    <property type="evidence" value="ECO:0007669"/>
    <property type="project" value="UniProtKB-KW"/>
</dbReference>
<evidence type="ECO:0000256" key="6">
    <source>
        <dbReference type="ARBA" id="ARBA00023125"/>
    </source>
</evidence>
<dbReference type="EMBL" id="UINC01016667">
    <property type="protein sequence ID" value="SVA69229.1"/>
    <property type="molecule type" value="Genomic_DNA"/>
</dbReference>
<comment type="similarity">
    <text evidence="1">Belongs to the SOS response-associated peptidase family.</text>
</comment>
<keyword evidence="3" id="KW-0227">DNA damage</keyword>
<organism evidence="8">
    <name type="scientific">marine metagenome</name>
    <dbReference type="NCBI Taxonomy" id="408172"/>
    <lineage>
        <taxon>unclassified sequences</taxon>
        <taxon>metagenomes</taxon>
        <taxon>ecological metagenomes</taxon>
    </lineage>
</organism>
<dbReference type="InterPro" id="IPR003738">
    <property type="entry name" value="SRAP"/>
</dbReference>
<dbReference type="AlphaFoldDB" id="A0A381XWS3"/>
<dbReference type="PANTHER" id="PTHR13604">
    <property type="entry name" value="DC12-RELATED"/>
    <property type="match status" value="1"/>
</dbReference>
<name>A0A381XWS3_9ZZZZ</name>
<evidence type="ECO:0000313" key="8">
    <source>
        <dbReference type="EMBL" id="SVA69229.1"/>
    </source>
</evidence>
<keyword evidence="5" id="KW-0190">Covalent protein-DNA linkage</keyword>
<evidence type="ECO:0000256" key="5">
    <source>
        <dbReference type="ARBA" id="ARBA00023124"/>
    </source>
</evidence>
<evidence type="ECO:0008006" key="9">
    <source>
        <dbReference type="Google" id="ProtNLM"/>
    </source>
</evidence>
<evidence type="ECO:0000256" key="1">
    <source>
        <dbReference type="ARBA" id="ARBA00008136"/>
    </source>
</evidence>
<dbReference type="InterPro" id="IPR036590">
    <property type="entry name" value="SRAP-like"/>
</dbReference>
<evidence type="ECO:0000256" key="2">
    <source>
        <dbReference type="ARBA" id="ARBA00022670"/>
    </source>
</evidence>